<name>A0A558H4Q5_PAENT</name>
<dbReference type="RefSeq" id="WP_144649373.1">
    <property type="nucleotide sequence ID" value="NZ_VNFK01000005.1"/>
</dbReference>
<dbReference type="AlphaFoldDB" id="A0A558H4Q5"/>
<reference evidence="1 2" key="1">
    <citation type="submission" date="2019-07" db="EMBL/GenBank/DDBJ databases">
        <title>Diversity of Bacteria from Kongsfjorden, Arctic.</title>
        <authorList>
            <person name="Yu Y."/>
        </authorList>
    </citation>
    <scope>NUCLEOTIDE SEQUENCE [LARGE SCALE GENOMIC DNA]</scope>
    <source>
        <strain evidence="1 2">SM1928</strain>
    </source>
</reference>
<protein>
    <submittedName>
        <fullName evidence="1">Uncharacterized protein</fullName>
    </submittedName>
</protein>
<gene>
    <name evidence="1" type="ORF">FQP90_08935</name>
</gene>
<organism evidence="1 2">
    <name type="scientific">Paenarthrobacter nitroguajacolicus</name>
    <name type="common">Arthrobacter nitroguajacolicus</name>
    <dbReference type="NCBI Taxonomy" id="211146"/>
    <lineage>
        <taxon>Bacteria</taxon>
        <taxon>Bacillati</taxon>
        <taxon>Actinomycetota</taxon>
        <taxon>Actinomycetes</taxon>
        <taxon>Micrococcales</taxon>
        <taxon>Micrococcaceae</taxon>
        <taxon>Paenarthrobacter</taxon>
    </lineage>
</organism>
<proteinExistence type="predicted"/>
<evidence type="ECO:0000313" key="2">
    <source>
        <dbReference type="Proteomes" id="UP000316500"/>
    </source>
</evidence>
<sequence length="73" mass="8064">MATTKASKRQGKNARVSRADADIRIDLGGGSMVSDDISLTPEQADRAMETLFDRLKDSFSKEPVYKNLRQFGA</sequence>
<accession>A0A558H4Q5</accession>
<evidence type="ECO:0000313" key="1">
    <source>
        <dbReference type="EMBL" id="TVU64102.1"/>
    </source>
</evidence>
<comment type="caution">
    <text evidence="1">The sequence shown here is derived from an EMBL/GenBank/DDBJ whole genome shotgun (WGS) entry which is preliminary data.</text>
</comment>
<dbReference type="Proteomes" id="UP000316500">
    <property type="component" value="Unassembled WGS sequence"/>
</dbReference>
<dbReference type="EMBL" id="VNFK01000005">
    <property type="protein sequence ID" value="TVU64102.1"/>
    <property type="molecule type" value="Genomic_DNA"/>
</dbReference>